<feature type="compositionally biased region" description="Acidic residues" evidence="1">
    <location>
        <begin position="149"/>
        <end position="167"/>
    </location>
</feature>
<dbReference type="AlphaFoldDB" id="A0A1X7S9R5"/>
<sequence length="602" mass="67209">MVRQRQRKSAPDKAAALLHQFSWRFDNDDQTWIQKNVARVRKALEDGDQTNTDVTSTKRRNLELGKWQLDITMLYGYFKDMYKSERFLTELLKVQNAVEIGKDFEEVRAAIEEAAQERRGDKSSARKRLYTPADASGALVILKSKGTESAEEDDLDSISDSLDDGDDRSDSASVEIGRGSGEARRDLSSPASLHHLSSATSYRHDDYGSYDDNIGFDSAQSDILWQYQHRAGATTSSAATQDDPDPDETSLEQFHTFITDRQNNRDPAAEIYEIFKTADSIRLHVHAMEIPLTDEDARAAQQALANNQDFTPPILDAIIGKLKPLSWFTHPTGTVQDGRLMFINEQRHPQGVSNVLLPVRLPNDDKDQWSLALIRTISERESLLSIQCLSQEGTVTNHVKQAVQDWCKEWKGNHKLSTFIFPPPIPDPDLAATQSLLLRAIFNMADVPHERPVDCPTARIIVSRILWDLPLRGDAVKPDELDKLRKPDMDGLGINACKNATETFINNGTAACSDFAKTEGSVFAVTKAVQHIRDGFNAAISLQSTLGMRAEPVVKLLASEAATRVEIVERLCQGFEGMLTAMRVDNQSLMKEIAEAQAWLDG</sequence>
<feature type="region of interest" description="Disordered" evidence="1">
    <location>
        <begin position="146"/>
        <end position="192"/>
    </location>
</feature>
<accession>A0A1X7S9R5</accession>
<gene>
    <name evidence="2" type="ORF">ZT3D7_G11571</name>
</gene>
<organism evidence="2 3">
    <name type="scientific">Zymoseptoria tritici (strain ST99CH_3D7)</name>
    <dbReference type="NCBI Taxonomy" id="1276538"/>
    <lineage>
        <taxon>Eukaryota</taxon>
        <taxon>Fungi</taxon>
        <taxon>Dikarya</taxon>
        <taxon>Ascomycota</taxon>
        <taxon>Pezizomycotina</taxon>
        <taxon>Dothideomycetes</taxon>
        <taxon>Dothideomycetidae</taxon>
        <taxon>Mycosphaerellales</taxon>
        <taxon>Mycosphaerellaceae</taxon>
        <taxon>Zymoseptoria</taxon>
    </lineage>
</organism>
<evidence type="ECO:0000256" key="1">
    <source>
        <dbReference type="SAM" id="MobiDB-lite"/>
    </source>
</evidence>
<reference evidence="2 3" key="1">
    <citation type="submission" date="2016-06" db="EMBL/GenBank/DDBJ databases">
        <authorList>
            <person name="Kjaerup R.B."/>
            <person name="Dalgaard T.S."/>
            <person name="Juul-Madsen H.R."/>
        </authorList>
    </citation>
    <scope>NUCLEOTIDE SEQUENCE [LARGE SCALE GENOMIC DNA]</scope>
</reference>
<dbReference type="STRING" id="1276538.A0A1X7S9R5"/>
<name>A0A1X7S9R5_ZYMT9</name>
<keyword evidence="3" id="KW-1185">Reference proteome</keyword>
<evidence type="ECO:0000313" key="2">
    <source>
        <dbReference type="EMBL" id="SMQ56416.1"/>
    </source>
</evidence>
<evidence type="ECO:0000313" key="3">
    <source>
        <dbReference type="Proteomes" id="UP000215127"/>
    </source>
</evidence>
<protein>
    <submittedName>
        <fullName evidence="2">Uncharacterized protein</fullName>
    </submittedName>
</protein>
<proteinExistence type="predicted"/>
<dbReference type="Proteomes" id="UP000215127">
    <property type="component" value="Chromosome 16"/>
</dbReference>
<dbReference type="EMBL" id="LT853705">
    <property type="protein sequence ID" value="SMQ56416.1"/>
    <property type="molecule type" value="Genomic_DNA"/>
</dbReference>